<dbReference type="Pfam" id="PF14821">
    <property type="entry name" value="Thr_synth_N"/>
    <property type="match status" value="1"/>
</dbReference>
<comment type="caution">
    <text evidence="15">The sequence shown here is derived from an EMBL/GenBank/DDBJ whole genome shotgun (WGS) entry which is preliminary data.</text>
</comment>
<evidence type="ECO:0000256" key="3">
    <source>
        <dbReference type="ARBA" id="ARBA00005517"/>
    </source>
</evidence>
<evidence type="ECO:0000313" key="15">
    <source>
        <dbReference type="EMBL" id="MBY5958141.1"/>
    </source>
</evidence>
<evidence type="ECO:0000256" key="10">
    <source>
        <dbReference type="ARBA" id="ARBA00049144"/>
    </source>
</evidence>
<name>A0A953HWZ8_9BACT</name>
<dbReference type="PANTHER" id="PTHR42690:SF1">
    <property type="entry name" value="THREONINE SYNTHASE-LIKE 2"/>
    <property type="match status" value="1"/>
</dbReference>
<dbReference type="NCBIfam" id="TIGR00260">
    <property type="entry name" value="thrC"/>
    <property type="match status" value="1"/>
</dbReference>
<evidence type="ECO:0000256" key="2">
    <source>
        <dbReference type="ARBA" id="ARBA00004979"/>
    </source>
</evidence>
<feature type="modified residue" description="N6-(pyridoxal phosphate)lysine" evidence="12">
    <location>
        <position position="107"/>
    </location>
</feature>
<dbReference type="InterPro" id="IPR036052">
    <property type="entry name" value="TrpB-like_PALP_sf"/>
</dbReference>
<dbReference type="EC" id="4.2.3.1" evidence="4 11"/>
<dbReference type="Gene3D" id="3.40.50.1100">
    <property type="match status" value="2"/>
</dbReference>
<keyword evidence="16" id="KW-1185">Reference proteome</keyword>
<dbReference type="EMBL" id="JAHVHU010000007">
    <property type="protein sequence ID" value="MBY5958141.1"/>
    <property type="molecule type" value="Genomic_DNA"/>
</dbReference>
<accession>A0A953HWZ8</accession>
<keyword evidence="8 12" id="KW-0663">Pyridoxal phosphate</keyword>
<dbReference type="GO" id="GO:0009088">
    <property type="term" value="P:threonine biosynthetic process"/>
    <property type="evidence" value="ECO:0007669"/>
    <property type="project" value="UniProtKB-UniRule"/>
</dbReference>
<comment type="cofactor">
    <cofactor evidence="1 12">
        <name>pyridoxal 5'-phosphate</name>
        <dbReference type="ChEBI" id="CHEBI:597326"/>
    </cofactor>
</comment>
<dbReference type="GO" id="GO:0030170">
    <property type="term" value="F:pyridoxal phosphate binding"/>
    <property type="evidence" value="ECO:0007669"/>
    <property type="project" value="InterPro"/>
</dbReference>
<dbReference type="InterPro" id="IPR000634">
    <property type="entry name" value="Ser/Thr_deHydtase_PyrdxlP-BS"/>
</dbReference>
<keyword evidence="6" id="KW-0028">Amino-acid biosynthesis</keyword>
<dbReference type="RefSeq" id="WP_222579674.1">
    <property type="nucleotide sequence ID" value="NZ_JAHVHU010000007.1"/>
</dbReference>
<dbReference type="InterPro" id="IPR051166">
    <property type="entry name" value="Threonine_Synthase"/>
</dbReference>
<dbReference type="SUPFAM" id="SSF53686">
    <property type="entry name" value="Tryptophan synthase beta subunit-like PLP-dependent enzymes"/>
    <property type="match status" value="1"/>
</dbReference>
<dbReference type="InterPro" id="IPR029144">
    <property type="entry name" value="Thr_synth_N"/>
</dbReference>
<evidence type="ECO:0000259" key="14">
    <source>
        <dbReference type="Pfam" id="PF14821"/>
    </source>
</evidence>
<feature type="domain" description="Threonine synthase N-terminal" evidence="14">
    <location>
        <begin position="4"/>
        <end position="79"/>
    </location>
</feature>
<evidence type="ECO:0000256" key="8">
    <source>
        <dbReference type="ARBA" id="ARBA00022898"/>
    </source>
</evidence>
<gene>
    <name evidence="15" type="primary">thrC</name>
    <name evidence="15" type="ORF">KUV50_08375</name>
</gene>
<dbReference type="InterPro" id="IPR037158">
    <property type="entry name" value="Thr_synth_N_sf"/>
</dbReference>
<keyword evidence="7" id="KW-0791">Threonine biosynthesis</keyword>
<dbReference type="PANTHER" id="PTHR42690">
    <property type="entry name" value="THREONINE SYNTHASE FAMILY MEMBER"/>
    <property type="match status" value="1"/>
</dbReference>
<evidence type="ECO:0000256" key="1">
    <source>
        <dbReference type="ARBA" id="ARBA00001933"/>
    </source>
</evidence>
<dbReference type="GO" id="GO:0004795">
    <property type="term" value="F:threonine synthase activity"/>
    <property type="evidence" value="ECO:0007669"/>
    <property type="project" value="UniProtKB-UniRule"/>
</dbReference>
<dbReference type="FunFam" id="3.40.50.1100:FF:000022">
    <property type="entry name" value="Threonine synthase"/>
    <property type="match status" value="1"/>
</dbReference>
<feature type="domain" description="Tryptophan synthase beta chain-like PALP" evidence="13">
    <location>
        <begin position="97"/>
        <end position="380"/>
    </location>
</feature>
<dbReference type="Proteomes" id="UP000753961">
    <property type="component" value="Unassembled WGS sequence"/>
</dbReference>
<comment type="pathway">
    <text evidence="2">Amino-acid biosynthesis; L-threonine biosynthesis; L-threonine from L-aspartate: step 5/5.</text>
</comment>
<dbReference type="InterPro" id="IPR001926">
    <property type="entry name" value="TrpB-like_PALP"/>
</dbReference>
<evidence type="ECO:0000256" key="11">
    <source>
        <dbReference type="NCBIfam" id="TIGR00260"/>
    </source>
</evidence>
<dbReference type="Gene3D" id="3.90.1380.10">
    <property type="entry name" value="Threonine synthase, N-terminal domain"/>
    <property type="match status" value="1"/>
</dbReference>
<reference evidence="15" key="1">
    <citation type="submission" date="2021-06" db="EMBL/GenBank/DDBJ databases">
        <title>44 bacteria genomes isolated from Dapeng, Shenzhen.</title>
        <authorList>
            <person name="Zheng W."/>
            <person name="Yu S."/>
            <person name="Huang Y."/>
        </authorList>
    </citation>
    <scope>NUCLEOTIDE SEQUENCE</scope>
    <source>
        <strain evidence="15">DP5N28-2</strain>
    </source>
</reference>
<dbReference type="PROSITE" id="PS00165">
    <property type="entry name" value="DEHYDRATASE_SER_THR"/>
    <property type="match status" value="1"/>
</dbReference>
<evidence type="ECO:0000256" key="5">
    <source>
        <dbReference type="ARBA" id="ARBA00018679"/>
    </source>
</evidence>
<evidence type="ECO:0000256" key="4">
    <source>
        <dbReference type="ARBA" id="ARBA00013028"/>
    </source>
</evidence>
<keyword evidence="9 15" id="KW-0456">Lyase</keyword>
<evidence type="ECO:0000256" key="6">
    <source>
        <dbReference type="ARBA" id="ARBA00022605"/>
    </source>
</evidence>
<dbReference type="InterPro" id="IPR004450">
    <property type="entry name" value="Thr_synthase-like"/>
</dbReference>
<proteinExistence type="inferred from homology"/>
<comment type="catalytic activity">
    <reaction evidence="10">
        <text>O-phospho-L-homoserine + H2O = L-threonine + phosphate</text>
        <dbReference type="Rhea" id="RHEA:10840"/>
        <dbReference type="ChEBI" id="CHEBI:15377"/>
        <dbReference type="ChEBI" id="CHEBI:43474"/>
        <dbReference type="ChEBI" id="CHEBI:57590"/>
        <dbReference type="ChEBI" id="CHEBI:57926"/>
        <dbReference type="EC" id="4.2.3.1"/>
    </reaction>
</comment>
<evidence type="ECO:0000256" key="12">
    <source>
        <dbReference type="PIRSR" id="PIRSR604450-51"/>
    </source>
</evidence>
<protein>
    <recommendedName>
        <fullName evidence="5 11">Threonine synthase</fullName>
        <ecNumber evidence="4 11">4.2.3.1</ecNumber>
    </recommendedName>
</protein>
<comment type="similarity">
    <text evidence="3">Belongs to the threonine synthase family.</text>
</comment>
<dbReference type="AlphaFoldDB" id="A0A953HWZ8"/>
<sequence>MKLYSTNNPNHIVSLREAVLHSLPPDNGLYVPQQYPALDPAIIENITDYSFRELANIIATQYLREEVPEEIIQEIVYDAINFPAPVINIDDKISILELFHGPTLAFKDFGARFMARLMNHFWSTENKKLNILVATSGDTGGAVAAGFYGLDSIEVTILYPKGKVSRLQESQLTTWGSNIHALEIEGDFDDCQKLVKQAFLDLDLNKHLHLSSANSINIARLIPQSFYYFEAYKQLKKDTPVAFCIPSGNFGNLTAGLIAQRMGLPISHMIAATNINDVFPNYLKTGEYKPTAAIPTLSNAMDIGHPSNFSRIQHMYGSTWNDIKKDISGYSYTDQQTINQILNKHKNNGYVLDPHTAIGVLAAEQYLNSTNTGHQVVVLSTAHPIKFQSEIQAEIDFKIPYPASVHRFLDLESHKTPMSATFQDFKNFLLSKSS</sequence>
<organism evidence="15 16">
    <name type="scientific">Membranihabitans marinus</name>
    <dbReference type="NCBI Taxonomy" id="1227546"/>
    <lineage>
        <taxon>Bacteria</taxon>
        <taxon>Pseudomonadati</taxon>
        <taxon>Bacteroidota</taxon>
        <taxon>Saprospiria</taxon>
        <taxon>Saprospirales</taxon>
        <taxon>Saprospiraceae</taxon>
        <taxon>Membranihabitans</taxon>
    </lineage>
</organism>
<evidence type="ECO:0000256" key="9">
    <source>
        <dbReference type="ARBA" id="ARBA00023239"/>
    </source>
</evidence>
<evidence type="ECO:0000313" key="16">
    <source>
        <dbReference type="Proteomes" id="UP000753961"/>
    </source>
</evidence>
<dbReference type="Pfam" id="PF00291">
    <property type="entry name" value="PALP"/>
    <property type="match status" value="1"/>
</dbReference>
<evidence type="ECO:0000256" key="7">
    <source>
        <dbReference type="ARBA" id="ARBA00022697"/>
    </source>
</evidence>
<evidence type="ECO:0000259" key="13">
    <source>
        <dbReference type="Pfam" id="PF00291"/>
    </source>
</evidence>